<dbReference type="PANTHER" id="PTHR12461">
    <property type="entry name" value="HYPOXIA-INDUCIBLE FACTOR 1 ALPHA INHIBITOR-RELATED"/>
    <property type="match status" value="1"/>
</dbReference>
<reference evidence="2 3" key="1">
    <citation type="submission" date="2024-04" db="EMBL/GenBank/DDBJ databases">
        <title>Draft genome sequence of Pseudoxanthomonas putridarboris WD12.</title>
        <authorList>
            <person name="Oh J."/>
        </authorList>
    </citation>
    <scope>NUCLEOTIDE SEQUENCE [LARGE SCALE GENOMIC DNA]</scope>
    <source>
        <strain evidence="2 3">WD12</strain>
    </source>
</reference>
<dbReference type="Pfam" id="PF13621">
    <property type="entry name" value="Cupin_8"/>
    <property type="match status" value="1"/>
</dbReference>
<accession>A0ABU9J0H0</accession>
<sequence>MSKCFADGLPAGQLDRAPFKFQHQLLQHPALSIEGLSESLPQLPADRIMYSKGLSDLAINFDRAHIEHGNGLGLRETIETIRTSSSYIAVRDPEDHPAFRGLYEDLKSEVGALLREGGKSRTIHQPRMWLFIASPDAVTPFHFDRYSNVLMQIRGSKQVAVFPNFNPEIVPTEVCESYMDRKDSQSLWREELDRHAVKFDFSPGDALHIPYIAGHYVKNGAEDVSISLSFFFQTDETLRWTDAMRFNHRWRKWIRPLGLSPSPVGGSAALDAAKARMLPLATGVGRLMGRARRLAAA</sequence>
<dbReference type="Gene3D" id="2.60.120.650">
    <property type="entry name" value="Cupin"/>
    <property type="match status" value="1"/>
</dbReference>
<protein>
    <submittedName>
        <fullName evidence="2">Cupin-like domain-containing protein</fullName>
    </submittedName>
</protein>
<dbReference type="PANTHER" id="PTHR12461:SF105">
    <property type="entry name" value="HYPOXIA-INDUCIBLE FACTOR 1-ALPHA INHIBITOR"/>
    <property type="match status" value="1"/>
</dbReference>
<dbReference type="InterPro" id="IPR041667">
    <property type="entry name" value="Cupin_8"/>
</dbReference>
<organism evidence="2 3">
    <name type="scientific">Pseudoxanthomonas putridarboris</name>
    <dbReference type="NCBI Taxonomy" id="752605"/>
    <lineage>
        <taxon>Bacteria</taxon>
        <taxon>Pseudomonadati</taxon>
        <taxon>Pseudomonadota</taxon>
        <taxon>Gammaproteobacteria</taxon>
        <taxon>Lysobacterales</taxon>
        <taxon>Lysobacteraceae</taxon>
        <taxon>Pseudoxanthomonas</taxon>
    </lineage>
</organism>
<dbReference type="PROSITE" id="PS51184">
    <property type="entry name" value="JMJC"/>
    <property type="match status" value="1"/>
</dbReference>
<name>A0ABU9J0H0_9GAMM</name>
<dbReference type="Proteomes" id="UP001459204">
    <property type="component" value="Unassembled WGS sequence"/>
</dbReference>
<evidence type="ECO:0000313" key="2">
    <source>
        <dbReference type="EMBL" id="MEL1264729.1"/>
    </source>
</evidence>
<comment type="caution">
    <text evidence="2">The sequence shown here is derived from an EMBL/GenBank/DDBJ whole genome shotgun (WGS) entry which is preliminary data.</text>
</comment>
<keyword evidence="3" id="KW-1185">Reference proteome</keyword>
<feature type="domain" description="JmjC" evidence="1">
    <location>
        <begin position="81"/>
        <end position="249"/>
    </location>
</feature>
<dbReference type="SUPFAM" id="SSF51197">
    <property type="entry name" value="Clavaminate synthase-like"/>
    <property type="match status" value="1"/>
</dbReference>
<dbReference type="InterPro" id="IPR003347">
    <property type="entry name" value="JmjC_dom"/>
</dbReference>
<proteinExistence type="predicted"/>
<dbReference type="EMBL" id="JBBWWT010000004">
    <property type="protein sequence ID" value="MEL1264729.1"/>
    <property type="molecule type" value="Genomic_DNA"/>
</dbReference>
<evidence type="ECO:0000313" key="3">
    <source>
        <dbReference type="Proteomes" id="UP001459204"/>
    </source>
</evidence>
<gene>
    <name evidence="2" type="ORF">AAD027_10165</name>
</gene>
<dbReference type="RefSeq" id="WP_341725921.1">
    <property type="nucleotide sequence ID" value="NZ_JBBWWT010000004.1"/>
</dbReference>
<evidence type="ECO:0000259" key="1">
    <source>
        <dbReference type="PROSITE" id="PS51184"/>
    </source>
</evidence>